<keyword evidence="1" id="KW-0472">Membrane</keyword>
<feature type="transmembrane region" description="Helical" evidence="1">
    <location>
        <begin position="7"/>
        <end position="24"/>
    </location>
</feature>
<dbReference type="AlphaFoldDB" id="A0AAD6WC82"/>
<feature type="transmembrane region" description="Helical" evidence="1">
    <location>
        <begin position="44"/>
        <end position="62"/>
    </location>
</feature>
<name>A0AAD6WC82_9ROSI</name>
<accession>A0AAD6WC82</accession>
<evidence type="ECO:0000313" key="2">
    <source>
        <dbReference type="EMBL" id="KAJ7007012.1"/>
    </source>
</evidence>
<protein>
    <submittedName>
        <fullName evidence="2">Uncharacterized protein</fullName>
    </submittedName>
</protein>
<dbReference type="Proteomes" id="UP001164929">
    <property type="component" value="Chromosome 2"/>
</dbReference>
<keyword evidence="1" id="KW-1133">Transmembrane helix</keyword>
<dbReference type="EMBL" id="JAQIZT010000002">
    <property type="protein sequence ID" value="KAJ7007012.1"/>
    <property type="molecule type" value="Genomic_DNA"/>
</dbReference>
<keyword evidence="1" id="KW-0812">Transmembrane</keyword>
<evidence type="ECO:0000256" key="1">
    <source>
        <dbReference type="SAM" id="Phobius"/>
    </source>
</evidence>
<reference evidence="2" key="1">
    <citation type="journal article" date="2023" name="Mol. Ecol. Resour.">
        <title>Chromosome-level genome assembly of a triploid poplar Populus alba 'Berolinensis'.</title>
        <authorList>
            <person name="Chen S."/>
            <person name="Yu Y."/>
            <person name="Wang X."/>
            <person name="Wang S."/>
            <person name="Zhang T."/>
            <person name="Zhou Y."/>
            <person name="He R."/>
            <person name="Meng N."/>
            <person name="Wang Y."/>
            <person name="Liu W."/>
            <person name="Liu Z."/>
            <person name="Liu J."/>
            <person name="Guo Q."/>
            <person name="Huang H."/>
            <person name="Sederoff R.R."/>
            <person name="Wang G."/>
            <person name="Qu G."/>
            <person name="Chen S."/>
        </authorList>
    </citation>
    <scope>NUCLEOTIDE SEQUENCE</scope>
    <source>
        <strain evidence="2">SC-2020</strain>
    </source>
</reference>
<comment type="caution">
    <text evidence="2">The sequence shown here is derived from an EMBL/GenBank/DDBJ whole genome shotgun (WGS) entry which is preliminary data.</text>
</comment>
<keyword evidence="3" id="KW-1185">Reference proteome</keyword>
<feature type="transmembrane region" description="Helical" evidence="1">
    <location>
        <begin position="98"/>
        <end position="121"/>
    </location>
</feature>
<sequence length="128" mass="14668">MMGASPLLGISAISAHVYAPYFYVTIDFNIGRTFVRFDQGRVEWSGGWSIRTVFFYFFIGVIEGVYKLSIFSRVPFADVAIAQLCGFVGQFLRLPIIILVRFSVLFGLCLYPLLWLFFLLVHLRCCLF</sequence>
<proteinExistence type="predicted"/>
<evidence type="ECO:0000313" key="3">
    <source>
        <dbReference type="Proteomes" id="UP001164929"/>
    </source>
</evidence>
<gene>
    <name evidence="2" type="ORF">NC653_006161</name>
</gene>
<organism evidence="2 3">
    <name type="scientific">Populus alba x Populus x berolinensis</name>
    <dbReference type="NCBI Taxonomy" id="444605"/>
    <lineage>
        <taxon>Eukaryota</taxon>
        <taxon>Viridiplantae</taxon>
        <taxon>Streptophyta</taxon>
        <taxon>Embryophyta</taxon>
        <taxon>Tracheophyta</taxon>
        <taxon>Spermatophyta</taxon>
        <taxon>Magnoliopsida</taxon>
        <taxon>eudicotyledons</taxon>
        <taxon>Gunneridae</taxon>
        <taxon>Pentapetalae</taxon>
        <taxon>rosids</taxon>
        <taxon>fabids</taxon>
        <taxon>Malpighiales</taxon>
        <taxon>Salicaceae</taxon>
        <taxon>Saliceae</taxon>
        <taxon>Populus</taxon>
    </lineage>
</organism>